<gene>
    <name evidence="1" type="ORF">Dsin_017208</name>
</gene>
<dbReference type="Proteomes" id="UP001281410">
    <property type="component" value="Unassembled WGS sequence"/>
</dbReference>
<sequence>MQEKDFPNHDGQDNGDEFYDAEILDEMTTSRGELKLRTVSFNEDRLFKVHPEDGDLIPREPQ</sequence>
<proteinExistence type="predicted"/>
<evidence type="ECO:0000313" key="1">
    <source>
        <dbReference type="EMBL" id="KAK3212502.1"/>
    </source>
</evidence>
<accession>A0AAE0AFU0</accession>
<organism evidence="1 2">
    <name type="scientific">Dipteronia sinensis</name>
    <dbReference type="NCBI Taxonomy" id="43782"/>
    <lineage>
        <taxon>Eukaryota</taxon>
        <taxon>Viridiplantae</taxon>
        <taxon>Streptophyta</taxon>
        <taxon>Embryophyta</taxon>
        <taxon>Tracheophyta</taxon>
        <taxon>Spermatophyta</taxon>
        <taxon>Magnoliopsida</taxon>
        <taxon>eudicotyledons</taxon>
        <taxon>Gunneridae</taxon>
        <taxon>Pentapetalae</taxon>
        <taxon>rosids</taxon>
        <taxon>malvids</taxon>
        <taxon>Sapindales</taxon>
        <taxon>Sapindaceae</taxon>
        <taxon>Hippocastanoideae</taxon>
        <taxon>Acereae</taxon>
        <taxon>Dipteronia</taxon>
    </lineage>
</organism>
<reference evidence="1" key="1">
    <citation type="journal article" date="2023" name="Plant J.">
        <title>Genome sequences and population genomics provide insights into the demographic history, inbreeding, and mutation load of two 'living fossil' tree species of Dipteronia.</title>
        <authorList>
            <person name="Feng Y."/>
            <person name="Comes H.P."/>
            <person name="Chen J."/>
            <person name="Zhu S."/>
            <person name="Lu R."/>
            <person name="Zhang X."/>
            <person name="Li P."/>
            <person name="Qiu J."/>
            <person name="Olsen K.M."/>
            <person name="Qiu Y."/>
        </authorList>
    </citation>
    <scope>NUCLEOTIDE SEQUENCE</scope>
    <source>
        <strain evidence="1">NBL</strain>
    </source>
</reference>
<name>A0AAE0AFU0_9ROSI</name>
<dbReference type="AlphaFoldDB" id="A0AAE0AFU0"/>
<dbReference type="EMBL" id="JANJYJ010000005">
    <property type="protein sequence ID" value="KAK3212502.1"/>
    <property type="molecule type" value="Genomic_DNA"/>
</dbReference>
<evidence type="ECO:0000313" key="2">
    <source>
        <dbReference type="Proteomes" id="UP001281410"/>
    </source>
</evidence>
<protein>
    <submittedName>
        <fullName evidence="1">Uncharacterized protein</fullName>
    </submittedName>
</protein>
<comment type="caution">
    <text evidence="1">The sequence shown here is derived from an EMBL/GenBank/DDBJ whole genome shotgun (WGS) entry which is preliminary data.</text>
</comment>
<keyword evidence="2" id="KW-1185">Reference proteome</keyword>